<dbReference type="GO" id="GO:0005829">
    <property type="term" value="C:cytosol"/>
    <property type="evidence" value="ECO:0007669"/>
    <property type="project" value="UniProtKB-ARBA"/>
</dbReference>
<keyword evidence="12" id="KW-1185">Reference proteome</keyword>
<dbReference type="NCBIfam" id="TIGR00019">
    <property type="entry name" value="prfA"/>
    <property type="match status" value="1"/>
</dbReference>
<organism evidence="11 12">
    <name type="scientific">Thermodesulfobium acidiphilum</name>
    <dbReference type="NCBI Taxonomy" id="1794699"/>
    <lineage>
        <taxon>Bacteria</taxon>
        <taxon>Pseudomonadati</taxon>
        <taxon>Thermodesulfobiota</taxon>
        <taxon>Thermodesulfobiia</taxon>
        <taxon>Thermodesulfobiales</taxon>
        <taxon>Thermodesulfobiaceae</taxon>
        <taxon>Thermodesulfobium</taxon>
    </lineage>
</organism>
<evidence type="ECO:0000256" key="7">
    <source>
        <dbReference type="HAMAP-Rule" id="MF_00093"/>
    </source>
</evidence>
<dbReference type="RefSeq" id="WP_108308849.1">
    <property type="nucleotide sequence ID" value="NZ_CP020921.1"/>
</dbReference>
<dbReference type="FunFam" id="3.30.70.1660:FF:000004">
    <property type="entry name" value="Peptide chain release factor 1"/>
    <property type="match status" value="1"/>
</dbReference>
<evidence type="ECO:0000259" key="10">
    <source>
        <dbReference type="PROSITE" id="PS00745"/>
    </source>
</evidence>
<keyword evidence="4 7" id="KW-0488">Methylation</keyword>
<comment type="subcellular location">
    <subcellularLocation>
        <location evidence="2 7">Cytoplasm</location>
    </subcellularLocation>
</comment>
<dbReference type="AlphaFoldDB" id="A0A2R4VZV5"/>
<comment type="function">
    <text evidence="1 7">Peptide chain release factor 1 directs the termination of translation in response to the peptide chain termination codons UAG and UAA.</text>
</comment>
<dbReference type="PANTHER" id="PTHR43804:SF7">
    <property type="entry name" value="LD18447P"/>
    <property type="match status" value="1"/>
</dbReference>
<dbReference type="Gene3D" id="3.30.160.20">
    <property type="match status" value="1"/>
</dbReference>
<dbReference type="PANTHER" id="PTHR43804">
    <property type="entry name" value="LD18447P"/>
    <property type="match status" value="1"/>
</dbReference>
<evidence type="ECO:0000256" key="6">
    <source>
        <dbReference type="ARBA" id="ARBA00022917"/>
    </source>
</evidence>
<dbReference type="InterPro" id="IPR000352">
    <property type="entry name" value="Pep_chain_release_fac_I"/>
</dbReference>
<evidence type="ECO:0000256" key="8">
    <source>
        <dbReference type="NCBIfam" id="TIGR00019"/>
    </source>
</evidence>
<gene>
    <name evidence="7" type="primary">prfA</name>
    <name evidence="11" type="ORF">TDSAC_0643</name>
</gene>
<dbReference type="NCBIfam" id="NF001859">
    <property type="entry name" value="PRK00591.1"/>
    <property type="match status" value="1"/>
</dbReference>
<evidence type="ECO:0000256" key="1">
    <source>
        <dbReference type="ARBA" id="ARBA00002986"/>
    </source>
</evidence>
<feature type="coiled-coil region" evidence="9">
    <location>
        <begin position="36"/>
        <end position="98"/>
    </location>
</feature>
<keyword evidence="6 7" id="KW-0648">Protein biosynthesis</keyword>
<dbReference type="Pfam" id="PF03462">
    <property type="entry name" value="PCRF"/>
    <property type="match status" value="1"/>
</dbReference>
<dbReference type="InterPro" id="IPR005139">
    <property type="entry name" value="PCRF"/>
</dbReference>
<dbReference type="Gene3D" id="3.30.70.1660">
    <property type="match status" value="1"/>
</dbReference>
<evidence type="ECO:0000256" key="3">
    <source>
        <dbReference type="ARBA" id="ARBA00010835"/>
    </source>
</evidence>
<dbReference type="OrthoDB" id="9806673at2"/>
<dbReference type="Gene3D" id="6.10.140.1950">
    <property type="match status" value="1"/>
</dbReference>
<keyword evidence="9" id="KW-0175">Coiled coil</keyword>
<dbReference type="Pfam" id="PF00472">
    <property type="entry name" value="RF-1"/>
    <property type="match status" value="1"/>
</dbReference>
<sequence>MDFKVFEDNILKLLNRYNEINELLSNLEIINNPSKLISLSQEKAELEEVVNNYKELNKLRNYLSDLKELKNSEDEEIKTLAEEEFQVVEKNIDNLESKLLNFILPKDPLDEKNIILEIRAGAGGEEAALFASELLRMYLRYAERKNAKTEILSINETGIGGIKEAIISIKGKRIYSRLKFESGTHRVQRVPETESGGRIHTSTATVAVLPEADEIDVTIDERDLKIDTFRAGGAGGQHVNKTDSAVRITHLPTGIVVACQDERSQFQNKEKAMRILAAKILEEKRIASEKEIATFRKIQVGSGDRSEKIRTYNFPQGRVTDHRINLTLYRLNEILDGDLDEIIDALIAAENMRKLELLSVQ</sequence>
<dbReference type="GO" id="GO:0016149">
    <property type="term" value="F:translation release factor activity, codon specific"/>
    <property type="evidence" value="ECO:0007669"/>
    <property type="project" value="UniProtKB-UniRule"/>
</dbReference>
<feature type="modified residue" description="N5-methylglutamine" evidence="7">
    <location>
        <position position="237"/>
    </location>
</feature>
<evidence type="ECO:0000313" key="11">
    <source>
        <dbReference type="EMBL" id="AWB10016.1"/>
    </source>
</evidence>
<comment type="PTM">
    <text evidence="7">Methylated by PrmC. Methylation increases the termination efficiency of RF1.</text>
</comment>
<dbReference type="InterPro" id="IPR050057">
    <property type="entry name" value="Prokaryotic/Mito_RF"/>
</dbReference>
<evidence type="ECO:0000313" key="12">
    <source>
        <dbReference type="Proteomes" id="UP000244792"/>
    </source>
</evidence>
<dbReference type="InterPro" id="IPR045853">
    <property type="entry name" value="Pep_chain_release_fac_I_sf"/>
</dbReference>
<comment type="similarity">
    <text evidence="3 7">Belongs to the prokaryotic/mitochondrial release factor family.</text>
</comment>
<dbReference type="HAMAP" id="MF_00093">
    <property type="entry name" value="Rel_fac_1"/>
    <property type="match status" value="1"/>
</dbReference>
<dbReference type="Proteomes" id="UP000244792">
    <property type="component" value="Chromosome"/>
</dbReference>
<dbReference type="SMART" id="SM00937">
    <property type="entry name" value="PCRF"/>
    <property type="match status" value="1"/>
</dbReference>
<evidence type="ECO:0000256" key="2">
    <source>
        <dbReference type="ARBA" id="ARBA00004496"/>
    </source>
</evidence>
<name>A0A2R4VZV5_THEAF</name>
<dbReference type="InterPro" id="IPR004373">
    <property type="entry name" value="RF-1"/>
</dbReference>
<proteinExistence type="inferred from homology"/>
<dbReference type="SUPFAM" id="SSF75620">
    <property type="entry name" value="Release factor"/>
    <property type="match status" value="1"/>
</dbReference>
<evidence type="ECO:0000256" key="5">
    <source>
        <dbReference type="ARBA" id="ARBA00022490"/>
    </source>
</evidence>
<dbReference type="EMBL" id="CP020921">
    <property type="protein sequence ID" value="AWB10016.1"/>
    <property type="molecule type" value="Genomic_DNA"/>
</dbReference>
<feature type="domain" description="Prokaryotic-type class I peptide chain release factors" evidence="10">
    <location>
        <begin position="230"/>
        <end position="246"/>
    </location>
</feature>
<dbReference type="PROSITE" id="PS00745">
    <property type="entry name" value="RF_PROK_I"/>
    <property type="match status" value="1"/>
</dbReference>
<dbReference type="KEGG" id="taci:TDSAC_0643"/>
<accession>A0A2R4VZV5</accession>
<keyword evidence="5 7" id="KW-0963">Cytoplasm</keyword>
<reference evidence="11 12" key="1">
    <citation type="submission" date="2017-04" db="EMBL/GenBank/DDBJ databases">
        <title>Genomic insights into metabolism of Thermodesulfobium acidiphilum.</title>
        <authorList>
            <person name="Toshchakov S.V."/>
            <person name="Frolov E.N."/>
            <person name="Kublanov I.V."/>
            <person name="Samarov N.I."/>
            <person name="Novikov A."/>
            <person name="Lebedinsky A.V."/>
            <person name="Bonch-Osmolovskaya E.A."/>
            <person name="Chernyh N.A."/>
        </authorList>
    </citation>
    <scope>NUCLEOTIDE SEQUENCE [LARGE SCALE GENOMIC DNA]</scope>
    <source>
        <strain evidence="11 12">3127-1</strain>
    </source>
</reference>
<evidence type="ECO:0000256" key="9">
    <source>
        <dbReference type="SAM" id="Coils"/>
    </source>
</evidence>
<protein>
    <recommendedName>
        <fullName evidence="7 8">Peptide chain release factor 1</fullName>
        <shortName evidence="7">RF-1</shortName>
    </recommendedName>
</protein>
<dbReference type="FunFam" id="3.30.70.1660:FF:000002">
    <property type="entry name" value="Peptide chain release factor 1"/>
    <property type="match status" value="1"/>
</dbReference>
<evidence type="ECO:0000256" key="4">
    <source>
        <dbReference type="ARBA" id="ARBA00022481"/>
    </source>
</evidence>
<dbReference type="FunFam" id="3.30.160.20:FF:000004">
    <property type="entry name" value="Peptide chain release factor 1"/>
    <property type="match status" value="1"/>
</dbReference>